<dbReference type="Proteomes" id="UP000236731">
    <property type="component" value="Unassembled WGS sequence"/>
</dbReference>
<accession>A0A1H5YUP9</accession>
<name>A0A1H5YUP9_9SPHI</name>
<keyword evidence="2" id="KW-1185">Reference proteome</keyword>
<sequence length="278" mass="31693">MTQKNICIQLFFALCITCVTSCKKGEYIENPLTIKYIKFESVGGANISQLLLSGKPLEISQLGGAYQIPFHGEDSLALTLVYGKNTLTKKFDMSKAYQSYYLFAKGNNIDSLAILTNHPMDGVEVPDDNSFYLNIYNENKYFSPDGSPIHIALYDGVGEWNQWDPTYTENPVDTIFNITTQFNEGFRKIKYLNYYSDSGVGKWKAKVLREDKTPVKSPDGNDLYFYIPFSKDVKVLYTYIDNKEIKEVNLDNWDSNSYMELPNGAVSTLFPLKLYLSK</sequence>
<evidence type="ECO:0000313" key="2">
    <source>
        <dbReference type="Proteomes" id="UP000236731"/>
    </source>
</evidence>
<evidence type="ECO:0000313" key="1">
    <source>
        <dbReference type="EMBL" id="SEG27452.1"/>
    </source>
</evidence>
<proteinExistence type="predicted"/>
<dbReference type="AlphaFoldDB" id="A0A1H5YUP9"/>
<dbReference type="OrthoDB" id="704596at2"/>
<organism evidence="1 2">
    <name type="scientific">Sphingobacterium lactis</name>
    <dbReference type="NCBI Taxonomy" id="797291"/>
    <lineage>
        <taxon>Bacteria</taxon>
        <taxon>Pseudomonadati</taxon>
        <taxon>Bacteroidota</taxon>
        <taxon>Sphingobacteriia</taxon>
        <taxon>Sphingobacteriales</taxon>
        <taxon>Sphingobacteriaceae</taxon>
        <taxon>Sphingobacterium</taxon>
    </lineage>
</organism>
<dbReference type="RefSeq" id="WP_103906297.1">
    <property type="nucleotide sequence ID" value="NZ_CP049246.1"/>
</dbReference>
<reference evidence="2" key="1">
    <citation type="submission" date="2016-10" db="EMBL/GenBank/DDBJ databases">
        <authorList>
            <person name="Varghese N."/>
            <person name="Submissions S."/>
        </authorList>
    </citation>
    <scope>NUCLEOTIDE SEQUENCE [LARGE SCALE GENOMIC DNA]</scope>
    <source>
        <strain evidence="2">DSM 22361</strain>
    </source>
</reference>
<gene>
    <name evidence="1" type="ORF">SAMN05421877_106123</name>
</gene>
<dbReference type="EMBL" id="FNUT01000006">
    <property type="protein sequence ID" value="SEG27452.1"/>
    <property type="molecule type" value="Genomic_DNA"/>
</dbReference>
<protein>
    <submittedName>
        <fullName evidence="1">Uncharacterized protein</fullName>
    </submittedName>
</protein>